<reference evidence="2" key="1">
    <citation type="journal article" date="2020" name="Nat. Commun.">
        <title>Genome sequence of the cluster root forming white lupin.</title>
        <authorList>
            <person name="Hufnagel B."/>
            <person name="Marques A."/>
            <person name="Soriano A."/>
            <person name="Marques L."/>
            <person name="Divol F."/>
            <person name="Doumas P."/>
            <person name="Sallet E."/>
            <person name="Mancinotti D."/>
            <person name="Carrere S."/>
            <person name="Marande W."/>
            <person name="Arribat S."/>
            <person name="Keller J."/>
            <person name="Huneau C."/>
            <person name="Blein T."/>
            <person name="Aime D."/>
            <person name="Laguerre M."/>
            <person name="Taylor J."/>
            <person name="Schubert V."/>
            <person name="Nelson M."/>
            <person name="Geu-Flores F."/>
            <person name="Crespi M."/>
            <person name="Gallardo-Guerrero K."/>
            <person name="Delaux P.-M."/>
            <person name="Salse J."/>
            <person name="Berges H."/>
            <person name="Guyot R."/>
            <person name="Gouzy J."/>
            <person name="Peret B."/>
        </authorList>
    </citation>
    <scope>NUCLEOTIDE SEQUENCE [LARGE SCALE GENOMIC DNA]</scope>
    <source>
        <strain evidence="2">cv. Amiga</strain>
    </source>
</reference>
<evidence type="ECO:0000313" key="2">
    <source>
        <dbReference type="Proteomes" id="UP000447434"/>
    </source>
</evidence>
<name>A0A6A4PC46_LUPAL</name>
<dbReference type="Proteomes" id="UP000447434">
    <property type="component" value="Chromosome 14"/>
</dbReference>
<keyword evidence="2" id="KW-1185">Reference proteome</keyword>
<organism evidence="1 2">
    <name type="scientific">Lupinus albus</name>
    <name type="common">White lupine</name>
    <name type="synonym">Lupinus termis</name>
    <dbReference type="NCBI Taxonomy" id="3870"/>
    <lineage>
        <taxon>Eukaryota</taxon>
        <taxon>Viridiplantae</taxon>
        <taxon>Streptophyta</taxon>
        <taxon>Embryophyta</taxon>
        <taxon>Tracheophyta</taxon>
        <taxon>Spermatophyta</taxon>
        <taxon>Magnoliopsida</taxon>
        <taxon>eudicotyledons</taxon>
        <taxon>Gunneridae</taxon>
        <taxon>Pentapetalae</taxon>
        <taxon>rosids</taxon>
        <taxon>fabids</taxon>
        <taxon>Fabales</taxon>
        <taxon>Fabaceae</taxon>
        <taxon>Papilionoideae</taxon>
        <taxon>50 kb inversion clade</taxon>
        <taxon>genistoids sensu lato</taxon>
        <taxon>core genistoids</taxon>
        <taxon>Genisteae</taxon>
        <taxon>Lupinus</taxon>
    </lineage>
</organism>
<sequence>MIDGSVELDSNAVIPSPVVDNNNATLDLTIYKKRKRRTSAVLDVQTITFEHPPIVDKIDMDKVASSIKIYVDFLKH</sequence>
<evidence type="ECO:0000313" key="1">
    <source>
        <dbReference type="EMBL" id="KAE9599992.1"/>
    </source>
</evidence>
<dbReference type="AlphaFoldDB" id="A0A6A4PC46"/>
<dbReference type="OrthoDB" id="10494223at2759"/>
<comment type="caution">
    <text evidence="1">The sequence shown here is derived from an EMBL/GenBank/DDBJ whole genome shotgun (WGS) entry which is preliminary data.</text>
</comment>
<gene>
    <name evidence="1" type="ORF">Lalb_Chr14g0368251</name>
</gene>
<proteinExistence type="predicted"/>
<dbReference type="EMBL" id="WOCE01000014">
    <property type="protein sequence ID" value="KAE9599992.1"/>
    <property type="molecule type" value="Genomic_DNA"/>
</dbReference>
<accession>A0A6A4PC46</accession>
<protein>
    <submittedName>
        <fullName evidence="1">Uncharacterized protein</fullName>
    </submittedName>
</protein>